<sequence length="106" mass="11821">MFELEYKILPPNPEYVMSATVIDMIEKELVDLCSVVRTGGSLVCSPSDDSLIVVFTIFNQLRKLEIHVRFSSTNAKKLAELINEVSSKLKSKGYLITLSISSNILP</sequence>
<dbReference type="EMBL" id="CP013694">
    <property type="protein sequence ID" value="ALU30390.1"/>
    <property type="molecule type" value="Genomic_DNA"/>
</dbReference>
<proteinExistence type="predicted"/>
<accession>A0A0U3GZ62</accession>
<gene>
    <name evidence="1" type="ORF">ATY89_10855</name>
    <name evidence="2" type="ORF">ATZ20_02410</name>
</gene>
<dbReference type="EMBL" id="CP013695">
    <property type="protein sequence ID" value="ALU31111.1"/>
    <property type="molecule type" value="Genomic_DNA"/>
</dbReference>
<evidence type="ECO:0000313" key="3">
    <source>
        <dbReference type="Proteomes" id="UP000060043"/>
    </source>
</evidence>
<dbReference type="GeneID" id="14551932"/>
<reference evidence="3 4" key="1">
    <citation type="submission" date="2015-12" db="EMBL/GenBank/DDBJ databases">
        <title>A stable core within a dynamic pangenome in Sulfolobus acidocaldarius.</title>
        <authorList>
            <person name="Anderson R."/>
            <person name="Kouris A."/>
            <person name="Seward C."/>
            <person name="Campbell K."/>
            <person name="Whitaker R."/>
        </authorList>
    </citation>
    <scope>NUCLEOTIDE SEQUENCE [LARGE SCALE GENOMIC DNA]</scope>
    <source>
        <strain evidence="1 4">GG12-C01-09</strain>
        <strain evidence="2 3">NG05B_CO5_07</strain>
    </source>
</reference>
<name>A0A0U3GZ62_9CREN</name>
<evidence type="ECO:0000313" key="2">
    <source>
        <dbReference type="EMBL" id="ALU31111.1"/>
    </source>
</evidence>
<dbReference type="Proteomes" id="UP000060043">
    <property type="component" value="Chromosome"/>
</dbReference>
<organism evidence="1 4">
    <name type="scientific">Sulfolobus acidocaldarius</name>
    <dbReference type="NCBI Taxonomy" id="2285"/>
    <lineage>
        <taxon>Archaea</taxon>
        <taxon>Thermoproteota</taxon>
        <taxon>Thermoprotei</taxon>
        <taxon>Sulfolobales</taxon>
        <taxon>Sulfolobaceae</taxon>
        <taxon>Sulfolobus</taxon>
    </lineage>
</organism>
<dbReference type="OrthoDB" id="36088at2157"/>
<dbReference type="RefSeq" id="WP_011278264.1">
    <property type="nucleotide sequence ID" value="NZ_BHWZ01000003.1"/>
</dbReference>
<evidence type="ECO:0000313" key="1">
    <source>
        <dbReference type="EMBL" id="ALU30390.1"/>
    </source>
</evidence>
<dbReference type="AlphaFoldDB" id="A0A0U3GZ62"/>
<evidence type="ECO:0000313" key="4">
    <source>
        <dbReference type="Proteomes" id="UP000065473"/>
    </source>
</evidence>
<dbReference type="Proteomes" id="UP000065473">
    <property type="component" value="Chromosome"/>
</dbReference>
<protein>
    <submittedName>
        <fullName evidence="1">Uncharacterized protein</fullName>
    </submittedName>
</protein>
<dbReference type="STRING" id="1435377.SUSAZ_06855"/>
<dbReference type="PaxDb" id="1435377-SUSAZ_06855"/>